<dbReference type="EMBL" id="AP018216">
    <property type="protein sequence ID" value="BAY67746.1"/>
    <property type="molecule type" value="Genomic_DNA"/>
</dbReference>
<feature type="signal peptide" evidence="1">
    <location>
        <begin position="1"/>
        <end position="33"/>
    </location>
</feature>
<name>A0A1Z4KFH4_ANAVA</name>
<dbReference type="Proteomes" id="UP000217507">
    <property type="component" value="Chromosome"/>
</dbReference>
<evidence type="ECO:0000313" key="2">
    <source>
        <dbReference type="EMBL" id="BAY67746.1"/>
    </source>
</evidence>
<feature type="chain" id="PRO_5011111329" description="PEP-CTERM protein-sorting domain-containing protein" evidence="1">
    <location>
        <begin position="34"/>
        <end position="244"/>
    </location>
</feature>
<evidence type="ECO:0008006" key="4">
    <source>
        <dbReference type="Google" id="ProtNLM"/>
    </source>
</evidence>
<evidence type="ECO:0000256" key="1">
    <source>
        <dbReference type="SAM" id="SignalP"/>
    </source>
</evidence>
<evidence type="ECO:0000313" key="3">
    <source>
        <dbReference type="Proteomes" id="UP000217507"/>
    </source>
</evidence>
<proteinExistence type="predicted"/>
<reference evidence="2 3" key="1">
    <citation type="submission" date="2017-06" db="EMBL/GenBank/DDBJ databases">
        <title>Genome sequencing of cyanobaciteial culture collection at National Institute for Environmental Studies (NIES).</title>
        <authorList>
            <person name="Hirose Y."/>
            <person name="Shimura Y."/>
            <person name="Fujisawa T."/>
            <person name="Nakamura Y."/>
            <person name="Kawachi M."/>
        </authorList>
    </citation>
    <scope>NUCLEOTIDE SEQUENCE [LARGE SCALE GENOMIC DNA]</scope>
    <source>
        <strain evidence="2 3">NIES-23</strain>
    </source>
</reference>
<keyword evidence="1" id="KW-0732">Signal</keyword>
<accession>A0A1Z4KFH4</accession>
<protein>
    <recommendedName>
        <fullName evidence="4">PEP-CTERM protein-sorting domain-containing protein</fullName>
    </recommendedName>
</protein>
<gene>
    <name evidence="2" type="ORF">NIES23_05280</name>
</gene>
<dbReference type="AlphaFoldDB" id="A0A1Z4KFH4"/>
<organism evidence="2 3">
    <name type="scientific">Trichormus variabilis NIES-23</name>
    <dbReference type="NCBI Taxonomy" id="1973479"/>
    <lineage>
        <taxon>Bacteria</taxon>
        <taxon>Bacillati</taxon>
        <taxon>Cyanobacteriota</taxon>
        <taxon>Cyanophyceae</taxon>
        <taxon>Nostocales</taxon>
        <taxon>Nostocaceae</taxon>
        <taxon>Trichormus</taxon>
    </lineage>
</organism>
<sequence length="244" mass="25423">MFTTNKLTRTFACASVTLGVAIGASMSASPVQAGTLNWNDGTSNFFEQVSPVLGDTFSVTFSPASLGGFASIFQANGEFASAFSSIPPNPPVFRSILPPDSAVGNFLYAGTSGAKFIYELTNDLVFQFDADNNGAFDPLQDVSVKYAKDSKFLGTFAGGGVAFELDWKAPASVISIQGVNYNPSRLQLGFQDLPGGQGGGYSGVAQVSTPESGSILGFIALAGLGLVSKVRKEKTQSLACARHQ</sequence>